<reference evidence="19 20" key="1">
    <citation type="submission" date="2017-05" db="EMBL/GenBank/DDBJ databases">
        <title>The Genome Sequence of Tsuchiyaea wingfieldii DSM 27421.</title>
        <authorList>
            <person name="Cuomo C."/>
            <person name="Passer A."/>
            <person name="Billmyre B."/>
            <person name="Heitman J."/>
        </authorList>
    </citation>
    <scope>NUCLEOTIDE SEQUENCE [LARGE SCALE GENOMIC DNA]</scope>
    <source>
        <strain evidence="19 20">DSM 27421</strain>
    </source>
</reference>
<keyword evidence="20" id="KW-1185">Reference proteome</keyword>
<dbReference type="PROSITE" id="PS01033">
    <property type="entry name" value="GLOBIN"/>
    <property type="match status" value="1"/>
</dbReference>
<dbReference type="Gene3D" id="1.10.490.10">
    <property type="entry name" value="Globins"/>
    <property type="match status" value="1"/>
</dbReference>
<comment type="similarity">
    <text evidence="3">In the C-terminal section; belongs to the flavoprotein pyridine nucleotide cytochrome reductase family.</text>
</comment>
<evidence type="ECO:0000256" key="1">
    <source>
        <dbReference type="ARBA" id="ARBA00001970"/>
    </source>
</evidence>
<dbReference type="InterPro" id="IPR039261">
    <property type="entry name" value="FNR_nucleotide-bd"/>
</dbReference>
<dbReference type="InterPro" id="IPR012292">
    <property type="entry name" value="Globin/Proto"/>
</dbReference>
<evidence type="ECO:0000256" key="10">
    <source>
        <dbReference type="ARBA" id="ARBA00022857"/>
    </source>
</evidence>
<dbReference type="InterPro" id="IPR017938">
    <property type="entry name" value="Riboflavin_synthase-like_b-brl"/>
</dbReference>
<dbReference type="AlphaFoldDB" id="A0A5D3AWD8"/>
<comment type="function">
    <text evidence="16">In the presence of oxygen and NADH, it has NADH oxidase activity, which leads to the generation of superoxide and H(2)O(2). Under anaerobic conditions, it also exhibits nitric oxide reductase and FAD reductase activities. However, all these reactions are much lower than NOD activity.</text>
</comment>
<proteinExistence type="inferred from homology"/>
<dbReference type="EC" id="1.14.12.17" evidence="4"/>
<keyword evidence="12" id="KW-0408">Iron</keyword>
<dbReference type="InterPro" id="IPR000971">
    <property type="entry name" value="Globin"/>
</dbReference>
<evidence type="ECO:0000259" key="18">
    <source>
        <dbReference type="PROSITE" id="PS51384"/>
    </source>
</evidence>
<feature type="domain" description="FAD-binding FR-type" evidence="18">
    <location>
        <begin position="210"/>
        <end position="332"/>
    </location>
</feature>
<dbReference type="GO" id="GO:0009636">
    <property type="term" value="P:response to toxic substance"/>
    <property type="evidence" value="ECO:0007669"/>
    <property type="project" value="UniProtKB-KW"/>
</dbReference>
<name>A0A5D3AWD8_9TREE</name>
<dbReference type="InterPro" id="IPR009050">
    <property type="entry name" value="Globin-like_sf"/>
</dbReference>
<dbReference type="Gene3D" id="2.40.30.10">
    <property type="entry name" value="Translation factors"/>
    <property type="match status" value="1"/>
</dbReference>
<dbReference type="EMBL" id="NIDF01000067">
    <property type="protein sequence ID" value="TYJ54166.1"/>
    <property type="molecule type" value="Genomic_DNA"/>
</dbReference>
<dbReference type="GO" id="GO:0071500">
    <property type="term" value="P:cellular response to nitrosative stress"/>
    <property type="evidence" value="ECO:0007669"/>
    <property type="project" value="TreeGrafter"/>
</dbReference>
<evidence type="ECO:0000256" key="3">
    <source>
        <dbReference type="ARBA" id="ARBA00006401"/>
    </source>
</evidence>
<evidence type="ECO:0000256" key="13">
    <source>
        <dbReference type="ARBA" id="ARBA00023027"/>
    </source>
</evidence>
<evidence type="ECO:0000256" key="2">
    <source>
        <dbReference type="ARBA" id="ARBA00001974"/>
    </source>
</evidence>
<protein>
    <recommendedName>
        <fullName evidence="4">nitric oxide dioxygenase</fullName>
        <ecNumber evidence="4">1.14.12.17</ecNumber>
    </recommendedName>
</protein>
<evidence type="ECO:0000256" key="6">
    <source>
        <dbReference type="ARBA" id="ARBA00022617"/>
    </source>
</evidence>
<evidence type="ECO:0000256" key="12">
    <source>
        <dbReference type="ARBA" id="ARBA00023004"/>
    </source>
</evidence>
<dbReference type="Pfam" id="PF00042">
    <property type="entry name" value="Globin"/>
    <property type="match status" value="1"/>
</dbReference>
<evidence type="ECO:0000313" key="20">
    <source>
        <dbReference type="Proteomes" id="UP000322245"/>
    </source>
</evidence>
<evidence type="ECO:0000259" key="17">
    <source>
        <dbReference type="PROSITE" id="PS01033"/>
    </source>
</evidence>
<dbReference type="PROSITE" id="PS51257">
    <property type="entry name" value="PROKAR_LIPOPROTEIN"/>
    <property type="match status" value="1"/>
</dbReference>
<keyword evidence="13" id="KW-0520">NAD</keyword>
<dbReference type="NCBIfam" id="NF009805">
    <property type="entry name" value="PRK13289.1"/>
    <property type="match status" value="1"/>
</dbReference>
<keyword evidence="7" id="KW-0285">Flavoprotein</keyword>
<dbReference type="GO" id="GO:0020037">
    <property type="term" value="F:heme binding"/>
    <property type="evidence" value="ECO:0007669"/>
    <property type="project" value="InterPro"/>
</dbReference>
<dbReference type="FunFam" id="3.40.50.80:FF:000010">
    <property type="entry name" value="Flavohemoprotein"/>
    <property type="match status" value="1"/>
</dbReference>
<dbReference type="Proteomes" id="UP000322245">
    <property type="component" value="Unassembled WGS sequence"/>
</dbReference>
<dbReference type="Gene3D" id="3.40.50.80">
    <property type="entry name" value="Nucleotide-binding domain of ferredoxin-NADP reductase (FNR) module"/>
    <property type="match status" value="1"/>
</dbReference>
<comment type="caution">
    <text evidence="19">The sequence shown here is derived from an EMBL/GenBank/DDBJ whole genome shotgun (WGS) entry which is preliminary data.</text>
</comment>
<dbReference type="SUPFAM" id="SSF52343">
    <property type="entry name" value="Ferredoxin reductase-like, C-terminal NADP-linked domain"/>
    <property type="match status" value="1"/>
</dbReference>
<dbReference type="PANTHER" id="PTHR43396:SF3">
    <property type="entry name" value="FLAVOHEMOPROTEIN"/>
    <property type="match status" value="1"/>
</dbReference>
<dbReference type="Pfam" id="PF00175">
    <property type="entry name" value="NAD_binding_1"/>
    <property type="match status" value="1"/>
</dbReference>
<dbReference type="InterPro" id="IPR017927">
    <property type="entry name" value="FAD-bd_FR_type"/>
</dbReference>
<dbReference type="GO" id="GO:0071949">
    <property type="term" value="F:FAD binding"/>
    <property type="evidence" value="ECO:0007669"/>
    <property type="project" value="TreeGrafter"/>
</dbReference>
<dbReference type="PANTHER" id="PTHR43396">
    <property type="entry name" value="FLAVOHEMOPROTEIN"/>
    <property type="match status" value="1"/>
</dbReference>
<comment type="catalytic activity">
    <reaction evidence="14">
        <text>2 nitric oxide + NADH + 2 O2 = 2 nitrate + NAD(+) + H(+)</text>
        <dbReference type="Rhea" id="RHEA:19469"/>
        <dbReference type="ChEBI" id="CHEBI:15378"/>
        <dbReference type="ChEBI" id="CHEBI:15379"/>
        <dbReference type="ChEBI" id="CHEBI:16480"/>
        <dbReference type="ChEBI" id="CHEBI:17632"/>
        <dbReference type="ChEBI" id="CHEBI:57540"/>
        <dbReference type="ChEBI" id="CHEBI:57945"/>
        <dbReference type="EC" id="1.14.12.17"/>
    </reaction>
</comment>
<dbReference type="GO" id="GO:0019825">
    <property type="term" value="F:oxygen binding"/>
    <property type="evidence" value="ECO:0007669"/>
    <property type="project" value="InterPro"/>
</dbReference>
<evidence type="ECO:0000256" key="5">
    <source>
        <dbReference type="ARBA" id="ARBA00022575"/>
    </source>
</evidence>
<evidence type="ECO:0000256" key="11">
    <source>
        <dbReference type="ARBA" id="ARBA00023002"/>
    </source>
</evidence>
<accession>A0A5D3AWD8</accession>
<dbReference type="InterPro" id="IPR001433">
    <property type="entry name" value="OxRdtase_FAD/NAD-bd"/>
</dbReference>
<dbReference type="CDD" id="cd06184">
    <property type="entry name" value="flavohem_like_fad_nad_binding"/>
    <property type="match status" value="1"/>
</dbReference>
<keyword evidence="9" id="KW-0274">FAD</keyword>
<dbReference type="GO" id="GO:0046210">
    <property type="term" value="P:nitric oxide catabolic process"/>
    <property type="evidence" value="ECO:0007669"/>
    <property type="project" value="TreeGrafter"/>
</dbReference>
<comment type="catalytic activity">
    <reaction evidence="15">
        <text>2 nitric oxide + NADPH + 2 O2 = 2 nitrate + NADP(+) + H(+)</text>
        <dbReference type="Rhea" id="RHEA:19465"/>
        <dbReference type="ChEBI" id="CHEBI:15378"/>
        <dbReference type="ChEBI" id="CHEBI:15379"/>
        <dbReference type="ChEBI" id="CHEBI:16480"/>
        <dbReference type="ChEBI" id="CHEBI:17632"/>
        <dbReference type="ChEBI" id="CHEBI:57783"/>
        <dbReference type="ChEBI" id="CHEBI:58349"/>
        <dbReference type="EC" id="1.14.12.17"/>
    </reaction>
</comment>
<evidence type="ECO:0000256" key="14">
    <source>
        <dbReference type="ARBA" id="ARBA00048649"/>
    </source>
</evidence>
<evidence type="ECO:0000256" key="9">
    <source>
        <dbReference type="ARBA" id="ARBA00022827"/>
    </source>
</evidence>
<dbReference type="CDD" id="cd08922">
    <property type="entry name" value="FHb-globin"/>
    <property type="match status" value="1"/>
</dbReference>
<feature type="domain" description="Globin" evidence="17">
    <location>
        <begin position="60"/>
        <end position="197"/>
    </location>
</feature>
<evidence type="ECO:0000256" key="7">
    <source>
        <dbReference type="ARBA" id="ARBA00022630"/>
    </source>
</evidence>
<comment type="cofactor">
    <cofactor evidence="2">
        <name>FAD</name>
        <dbReference type="ChEBI" id="CHEBI:57692"/>
    </cofactor>
</comment>
<dbReference type="GO" id="GO:0046872">
    <property type="term" value="F:metal ion binding"/>
    <property type="evidence" value="ECO:0007669"/>
    <property type="project" value="UniProtKB-KW"/>
</dbReference>
<gene>
    <name evidence="19" type="ORF">B9479_005177</name>
</gene>
<evidence type="ECO:0000256" key="15">
    <source>
        <dbReference type="ARBA" id="ARBA00049433"/>
    </source>
</evidence>
<evidence type="ECO:0000256" key="4">
    <source>
        <dbReference type="ARBA" id="ARBA00012229"/>
    </source>
</evidence>
<dbReference type="FunFam" id="1.10.490.10:FF:000003">
    <property type="entry name" value="Flavohemoprotein"/>
    <property type="match status" value="1"/>
</dbReference>
<sequence>MAVTKTTTEAAPQCPFSGQAAAGATGCPFSAQKSAALPVPSHRCDPAALQDELKIPEVPPLSDNQKAIITATVPILAEHGLAITSHFYKNMILAHPELKDVFSISSQELGHQPQALAAAVYAYAANINDLTPLLPTVDRIAHKHTSLHITPEQYGIVGKHLIQSIVDILGDAVTPEIGDAWYNGYWNLAHVFIDREKAIYSEAVQAGGWEGWRSFKVVKRVKESEEITSFYLKPADGSPKPLPKFNPGQYTAVSMHVPALGHKQARQYSLSDAPNGDYYRISVKREDGVRVPTPSNPTVPAHPGWMSNLLHKDLQVGSLIDVASPYGDFFHLPDPAKPTSPLVLLSAGVGQTPLMSILNSEIAASCKRPITYVTVAKNQEAHAWKDYLKQVSVEHKNVLSKVFYSAPGWGSWAWGDYDLKGRMNLDLIKDDLYLNDNTTQYFLCGPAQFMVSQSKVLQGMGVDEKRIHFELFEAGELPVPAT</sequence>
<dbReference type="FunFam" id="2.40.30.10:FF:000034">
    <property type="entry name" value="Flavohemoprotein"/>
    <property type="match status" value="1"/>
</dbReference>
<keyword evidence="11" id="KW-0560">Oxidoreductase</keyword>
<evidence type="ECO:0000313" key="19">
    <source>
        <dbReference type="EMBL" id="TYJ54166.1"/>
    </source>
</evidence>
<evidence type="ECO:0000256" key="16">
    <source>
        <dbReference type="ARBA" id="ARBA00056398"/>
    </source>
</evidence>
<dbReference type="SUPFAM" id="SSF46458">
    <property type="entry name" value="Globin-like"/>
    <property type="match status" value="1"/>
</dbReference>
<keyword evidence="6" id="KW-0349">Heme</keyword>
<keyword evidence="10" id="KW-0521">NADP</keyword>
<dbReference type="SUPFAM" id="SSF63380">
    <property type="entry name" value="Riboflavin synthase domain-like"/>
    <property type="match status" value="1"/>
</dbReference>
<comment type="cofactor">
    <cofactor evidence="1">
        <name>heme b</name>
        <dbReference type="ChEBI" id="CHEBI:60344"/>
    </cofactor>
</comment>
<dbReference type="GO" id="GO:0008941">
    <property type="term" value="F:nitric oxide dioxygenase NAD(P)H activity"/>
    <property type="evidence" value="ECO:0007669"/>
    <property type="project" value="UniProtKB-EC"/>
</dbReference>
<dbReference type="PROSITE" id="PS51384">
    <property type="entry name" value="FAD_FR"/>
    <property type="match status" value="1"/>
</dbReference>
<keyword evidence="5" id="KW-0216">Detoxification</keyword>
<keyword evidence="8" id="KW-0479">Metal-binding</keyword>
<organism evidence="19 20">
    <name type="scientific">Cryptococcus floricola</name>
    <dbReference type="NCBI Taxonomy" id="2591691"/>
    <lineage>
        <taxon>Eukaryota</taxon>
        <taxon>Fungi</taxon>
        <taxon>Dikarya</taxon>
        <taxon>Basidiomycota</taxon>
        <taxon>Agaricomycotina</taxon>
        <taxon>Tremellomycetes</taxon>
        <taxon>Tremellales</taxon>
        <taxon>Cryptococcaceae</taxon>
        <taxon>Cryptococcus</taxon>
    </lineage>
</organism>
<evidence type="ECO:0000256" key="8">
    <source>
        <dbReference type="ARBA" id="ARBA00022723"/>
    </source>
</evidence>